<comment type="caution">
    <text evidence="1">The sequence shown here is derived from an EMBL/GenBank/DDBJ whole genome shotgun (WGS) entry which is preliminary data.</text>
</comment>
<gene>
    <name evidence="1" type="ORF">PsorP6_006107</name>
</gene>
<protein>
    <submittedName>
        <fullName evidence="1">Uncharacterized protein</fullName>
    </submittedName>
</protein>
<dbReference type="Proteomes" id="UP001163321">
    <property type="component" value="Chromosome 4"/>
</dbReference>
<organism evidence="1 2">
    <name type="scientific">Peronosclerospora sorghi</name>
    <dbReference type="NCBI Taxonomy" id="230839"/>
    <lineage>
        <taxon>Eukaryota</taxon>
        <taxon>Sar</taxon>
        <taxon>Stramenopiles</taxon>
        <taxon>Oomycota</taxon>
        <taxon>Peronosporomycetes</taxon>
        <taxon>Peronosporales</taxon>
        <taxon>Peronosporaceae</taxon>
        <taxon>Peronosclerospora</taxon>
    </lineage>
</organism>
<name>A0ACC0W1T4_9STRA</name>
<evidence type="ECO:0000313" key="1">
    <source>
        <dbReference type="EMBL" id="KAI9912790.1"/>
    </source>
</evidence>
<accession>A0ACC0W1T4</accession>
<keyword evidence="2" id="KW-1185">Reference proteome</keyword>
<evidence type="ECO:0000313" key="2">
    <source>
        <dbReference type="Proteomes" id="UP001163321"/>
    </source>
</evidence>
<dbReference type="EMBL" id="CM047583">
    <property type="protein sequence ID" value="KAI9912790.1"/>
    <property type="molecule type" value="Genomic_DNA"/>
</dbReference>
<reference evidence="1 2" key="1">
    <citation type="journal article" date="2022" name="bioRxiv">
        <title>The genome of the oomycete Peronosclerospora sorghi, a cosmopolitan pathogen of maize and sorghum, is inflated with dispersed pseudogenes.</title>
        <authorList>
            <person name="Fletcher K."/>
            <person name="Martin F."/>
            <person name="Isakeit T."/>
            <person name="Cavanaugh K."/>
            <person name="Magill C."/>
            <person name="Michelmore R."/>
        </authorList>
    </citation>
    <scope>NUCLEOTIDE SEQUENCE [LARGE SCALE GENOMIC DNA]</scope>
    <source>
        <strain evidence="1">P6</strain>
    </source>
</reference>
<proteinExistence type="predicted"/>
<sequence length="60" mass="6723">MQPSSSRKVTTVRVSSRKQHSRTSVSLSFSMHEFVIRIRSTPGVIAELYTRVSLESAESP</sequence>